<dbReference type="EMBL" id="AMGV01000010">
    <property type="protein sequence ID" value="KEF54412.1"/>
    <property type="molecule type" value="Genomic_DNA"/>
</dbReference>
<evidence type="ECO:0008006" key="3">
    <source>
        <dbReference type="Google" id="ProtNLM"/>
    </source>
</evidence>
<name>A0A072P3X7_9EURO</name>
<dbReference type="RefSeq" id="XP_013257002.1">
    <property type="nucleotide sequence ID" value="XM_013401548.1"/>
</dbReference>
<dbReference type="STRING" id="1182545.A0A072P3X7"/>
<keyword evidence="2" id="KW-1185">Reference proteome</keyword>
<dbReference type="Proteomes" id="UP000027920">
    <property type="component" value="Unassembled WGS sequence"/>
</dbReference>
<dbReference type="VEuPathDB" id="FungiDB:A1O9_09578"/>
<reference evidence="1 2" key="1">
    <citation type="submission" date="2013-03" db="EMBL/GenBank/DDBJ databases">
        <title>The Genome Sequence of Exophiala aquamarina CBS 119918.</title>
        <authorList>
            <consortium name="The Broad Institute Genomics Platform"/>
            <person name="Cuomo C."/>
            <person name="de Hoog S."/>
            <person name="Gorbushina A."/>
            <person name="Walker B."/>
            <person name="Young S.K."/>
            <person name="Zeng Q."/>
            <person name="Gargeya S."/>
            <person name="Fitzgerald M."/>
            <person name="Haas B."/>
            <person name="Abouelleil A."/>
            <person name="Allen A.W."/>
            <person name="Alvarado L."/>
            <person name="Arachchi H.M."/>
            <person name="Berlin A.M."/>
            <person name="Chapman S.B."/>
            <person name="Gainer-Dewar J."/>
            <person name="Goldberg J."/>
            <person name="Griggs A."/>
            <person name="Gujja S."/>
            <person name="Hansen M."/>
            <person name="Howarth C."/>
            <person name="Imamovic A."/>
            <person name="Ireland A."/>
            <person name="Larimer J."/>
            <person name="McCowan C."/>
            <person name="Murphy C."/>
            <person name="Pearson M."/>
            <person name="Poon T.W."/>
            <person name="Priest M."/>
            <person name="Roberts A."/>
            <person name="Saif S."/>
            <person name="Shea T."/>
            <person name="Sisk P."/>
            <person name="Sykes S."/>
            <person name="Wortman J."/>
            <person name="Nusbaum C."/>
            <person name="Birren B."/>
        </authorList>
    </citation>
    <scope>NUCLEOTIDE SEQUENCE [LARGE SCALE GENOMIC DNA]</scope>
    <source>
        <strain evidence="1 2">CBS 119918</strain>
    </source>
</reference>
<dbReference type="AlphaFoldDB" id="A0A072P3X7"/>
<proteinExistence type="predicted"/>
<dbReference type="GeneID" id="25284487"/>
<organism evidence="1 2">
    <name type="scientific">Exophiala aquamarina CBS 119918</name>
    <dbReference type="NCBI Taxonomy" id="1182545"/>
    <lineage>
        <taxon>Eukaryota</taxon>
        <taxon>Fungi</taxon>
        <taxon>Dikarya</taxon>
        <taxon>Ascomycota</taxon>
        <taxon>Pezizomycotina</taxon>
        <taxon>Eurotiomycetes</taxon>
        <taxon>Chaetothyriomycetidae</taxon>
        <taxon>Chaetothyriales</taxon>
        <taxon>Herpotrichiellaceae</taxon>
        <taxon>Exophiala</taxon>
    </lineage>
</organism>
<evidence type="ECO:0000313" key="2">
    <source>
        <dbReference type="Proteomes" id="UP000027920"/>
    </source>
</evidence>
<protein>
    <recommendedName>
        <fullName evidence="3">Peptidase M11 gametolysin domain-containing protein</fullName>
    </recommendedName>
</protein>
<sequence length="428" mass="47288">MPTILGDKAFAFLLCNFKDSSNPKPFSLAQAQAGLTTIRQFWSETSYGACSLAGTTLNDWITLPITKSDFIATYRTRSGMIQYAKDKSGIDQSKYVGFIVIFSDGVGTAWTQGNGAIFEPTILRTALICHEMTHILGEPTHSFDLTTRQTADWSAPGEYWDQTDLMSAGNCWSTPTSATDPFAGHGPQHCMMWKAQFGWLRGGRAFRIANSDLERPYNLNVRLLKRQQPVPDSDGGYKAIFFRDMSIEFATQDGFDAGLQGSGVLIHQRSQTGGQPYVLVPDVTGNPDQKFWWTGDVCVREAVGVDAGDNYYIWVREINLSDGYAMINVANGVVPPFARVQIRAVREGYSRQLRHTYIDSLGVSDPSAPNGLAAIPRITVVDWIENGRNTFFVQGVDGVTAEVVVEQHWIRTVSDGSTANNLYSLPTF</sequence>
<gene>
    <name evidence="1" type="ORF">A1O9_09578</name>
</gene>
<accession>A0A072P3X7</accession>
<dbReference type="OrthoDB" id="5843947at2759"/>
<evidence type="ECO:0000313" key="1">
    <source>
        <dbReference type="EMBL" id="KEF54412.1"/>
    </source>
</evidence>
<comment type="caution">
    <text evidence="1">The sequence shown here is derived from an EMBL/GenBank/DDBJ whole genome shotgun (WGS) entry which is preliminary data.</text>
</comment>
<dbReference type="HOGENOM" id="CLU_640984_0_0_1"/>